<dbReference type="Pfam" id="PF00331">
    <property type="entry name" value="Glyco_hydro_10"/>
    <property type="match status" value="1"/>
</dbReference>
<accession>A0A6J6TSR5</accession>
<sequence>MSAALAVSVVSAPAAMARPAAAPAVGIDKGSVVPASLFGMHVYNAEVGSWPTIPVGAFRLWDTRTTWSTIEPVKGQFNWSTLDTAVATSKANGVNDILMVLAGTPLWASDDPSAGGLAGVLPGAAGMPSNLADWDNWVTQVVTRYKGQITSYQIWNEANLTTFSTGSANEMAELTKRAYDIIKRIDPAALVVAPSTGTRLGGPFMKFYPAYLKGLKDRGWPVDVFAAHTYPASLGTPVDRAGLAKKWIAVLKAAGAPAKPLWDTENNLGLKGPGPLNPDVDIEGEKAGDWVGRTYLDSLRLGLSRTYWYRWEPANDLWGIQMFTGTPGAVAFKTLQEWIVGATYNGCTAKAGNVTCNFTKGGKPFVVLYTDSGAEKKFVVKGSYSQACSLDGTCKPQSGNSIVTNGPVRLSN</sequence>
<evidence type="ECO:0000256" key="3">
    <source>
        <dbReference type="ARBA" id="ARBA00023326"/>
    </source>
</evidence>
<protein>
    <submittedName>
        <fullName evidence="5">Unannotated protein</fullName>
    </submittedName>
</protein>
<evidence type="ECO:0000256" key="2">
    <source>
        <dbReference type="ARBA" id="ARBA00023277"/>
    </source>
</evidence>
<keyword evidence="3" id="KW-0624">Polysaccharide degradation</keyword>
<keyword evidence="2" id="KW-0119">Carbohydrate metabolism</keyword>
<dbReference type="PANTHER" id="PTHR12631:SF10">
    <property type="entry name" value="BETA-XYLOSIDASE-LIKE PROTEIN-RELATED"/>
    <property type="match status" value="1"/>
</dbReference>
<keyword evidence="1" id="KW-0378">Hydrolase</keyword>
<dbReference type="PANTHER" id="PTHR12631">
    <property type="entry name" value="ALPHA-L-IDURONIDASE"/>
    <property type="match status" value="1"/>
</dbReference>
<dbReference type="SUPFAM" id="SSF51445">
    <property type="entry name" value="(Trans)glycosidases"/>
    <property type="match status" value="1"/>
</dbReference>
<evidence type="ECO:0000256" key="1">
    <source>
        <dbReference type="ARBA" id="ARBA00022801"/>
    </source>
</evidence>
<dbReference type="InterPro" id="IPR017853">
    <property type="entry name" value="GH"/>
</dbReference>
<reference evidence="5" key="1">
    <citation type="submission" date="2020-05" db="EMBL/GenBank/DDBJ databases">
        <authorList>
            <person name="Chiriac C."/>
            <person name="Salcher M."/>
            <person name="Ghai R."/>
            <person name="Kavagutti S V."/>
        </authorList>
    </citation>
    <scope>NUCLEOTIDE SEQUENCE</scope>
</reference>
<gene>
    <name evidence="5" type="ORF">UFOPK2786_01268</name>
</gene>
<dbReference type="Gene3D" id="3.20.20.80">
    <property type="entry name" value="Glycosidases"/>
    <property type="match status" value="1"/>
</dbReference>
<dbReference type="EMBL" id="CAEZYW010000206">
    <property type="protein sequence ID" value="CAB4750550.1"/>
    <property type="molecule type" value="Genomic_DNA"/>
</dbReference>
<evidence type="ECO:0000259" key="4">
    <source>
        <dbReference type="Pfam" id="PF00331"/>
    </source>
</evidence>
<dbReference type="GO" id="GO:0004553">
    <property type="term" value="F:hydrolase activity, hydrolyzing O-glycosyl compounds"/>
    <property type="evidence" value="ECO:0007669"/>
    <property type="project" value="InterPro"/>
</dbReference>
<organism evidence="5">
    <name type="scientific">freshwater metagenome</name>
    <dbReference type="NCBI Taxonomy" id="449393"/>
    <lineage>
        <taxon>unclassified sequences</taxon>
        <taxon>metagenomes</taxon>
        <taxon>ecological metagenomes</taxon>
    </lineage>
</organism>
<feature type="domain" description="GH10" evidence="4">
    <location>
        <begin position="66"/>
        <end position="161"/>
    </location>
</feature>
<dbReference type="InterPro" id="IPR051923">
    <property type="entry name" value="Glycosyl_Hydrolase_39"/>
</dbReference>
<name>A0A6J6TSR5_9ZZZZ</name>
<evidence type="ECO:0000313" key="5">
    <source>
        <dbReference type="EMBL" id="CAB4750550.1"/>
    </source>
</evidence>
<dbReference type="InterPro" id="IPR001000">
    <property type="entry name" value="GH10_dom"/>
</dbReference>
<dbReference type="GO" id="GO:0000272">
    <property type="term" value="P:polysaccharide catabolic process"/>
    <property type="evidence" value="ECO:0007669"/>
    <property type="project" value="UniProtKB-KW"/>
</dbReference>
<dbReference type="AlphaFoldDB" id="A0A6J6TSR5"/>
<proteinExistence type="predicted"/>